<reference evidence="2 4" key="1">
    <citation type="submission" date="2019-03" db="EMBL/GenBank/DDBJ databases">
        <title>Genomic Encyclopedia of Type Strains, Phase III (KMG-III): the genomes of soil and plant-associated and newly described type strains.</title>
        <authorList>
            <person name="Whitman W."/>
        </authorList>
    </citation>
    <scope>NUCLEOTIDE SEQUENCE [LARGE SCALE GENOMIC DNA]</scope>
    <source>
        <strain evidence="2 4">LMG 29544</strain>
    </source>
</reference>
<accession>A0A4R8KPL1</accession>
<proteinExistence type="predicted"/>
<dbReference type="AlphaFoldDB" id="A0A4R8KPL1"/>
<feature type="non-terminal residue" evidence="2">
    <location>
        <position position="1"/>
    </location>
</feature>
<keyword evidence="4" id="KW-1185">Reference proteome</keyword>
<dbReference type="EMBL" id="SORE01000012">
    <property type="protein sequence ID" value="TDY47616.1"/>
    <property type="molecule type" value="Genomic_DNA"/>
</dbReference>
<organism evidence="2 4">
    <name type="scientific">Paraburkholderia rhizosphaerae</name>
    <dbReference type="NCBI Taxonomy" id="480658"/>
    <lineage>
        <taxon>Bacteria</taxon>
        <taxon>Pseudomonadati</taxon>
        <taxon>Pseudomonadota</taxon>
        <taxon>Betaproteobacteria</taxon>
        <taxon>Burkholderiales</taxon>
        <taxon>Burkholderiaceae</taxon>
        <taxon>Paraburkholderia</taxon>
    </lineage>
</organism>
<name>A0A4R8KPL1_9BURK</name>
<comment type="caution">
    <text evidence="2">The sequence shown here is derived from an EMBL/GenBank/DDBJ whole genome shotgun (WGS) entry which is preliminary data.</text>
</comment>
<dbReference type="Proteomes" id="UP000295509">
    <property type="component" value="Unassembled WGS sequence"/>
</dbReference>
<evidence type="ECO:0000256" key="1">
    <source>
        <dbReference type="SAM" id="MobiDB-lite"/>
    </source>
</evidence>
<sequence>YDWQPEPGTPEARLQTDFLVPREWV</sequence>
<evidence type="ECO:0000313" key="4">
    <source>
        <dbReference type="Proteomes" id="UP000295509"/>
    </source>
</evidence>
<dbReference type="EMBL" id="SORE01000055">
    <property type="protein sequence ID" value="TDY31238.1"/>
    <property type="molecule type" value="Genomic_DNA"/>
</dbReference>
<evidence type="ECO:0000313" key="3">
    <source>
        <dbReference type="EMBL" id="TDY47616.1"/>
    </source>
</evidence>
<evidence type="ECO:0000313" key="2">
    <source>
        <dbReference type="EMBL" id="TDY31238.1"/>
    </source>
</evidence>
<dbReference type="RefSeq" id="WP_166676387.1">
    <property type="nucleotide sequence ID" value="NZ_SORE01000012.1"/>
</dbReference>
<protein>
    <submittedName>
        <fullName evidence="2">Uncharacterized protein</fullName>
    </submittedName>
</protein>
<feature type="region of interest" description="Disordered" evidence="1">
    <location>
        <begin position="1"/>
        <end position="25"/>
    </location>
</feature>
<gene>
    <name evidence="3" type="ORF">BX592_1121</name>
    <name evidence="2" type="ORF">BX592_1551</name>
</gene>